<feature type="transmembrane region" description="Helical" evidence="1">
    <location>
        <begin position="60"/>
        <end position="81"/>
    </location>
</feature>
<proteinExistence type="predicted"/>
<dbReference type="Proteomes" id="UP001189429">
    <property type="component" value="Unassembled WGS sequence"/>
</dbReference>
<keyword evidence="1" id="KW-0812">Transmembrane</keyword>
<keyword evidence="3" id="KW-1185">Reference proteome</keyword>
<accession>A0ABN9RYY1</accession>
<organism evidence="2 3">
    <name type="scientific">Prorocentrum cordatum</name>
    <dbReference type="NCBI Taxonomy" id="2364126"/>
    <lineage>
        <taxon>Eukaryota</taxon>
        <taxon>Sar</taxon>
        <taxon>Alveolata</taxon>
        <taxon>Dinophyceae</taxon>
        <taxon>Prorocentrales</taxon>
        <taxon>Prorocentraceae</taxon>
        <taxon>Prorocentrum</taxon>
    </lineage>
</organism>
<name>A0ABN9RYY1_9DINO</name>
<feature type="non-terminal residue" evidence="2">
    <location>
        <position position="1"/>
    </location>
</feature>
<comment type="caution">
    <text evidence="2">The sequence shown here is derived from an EMBL/GenBank/DDBJ whole genome shotgun (WGS) entry which is preliminary data.</text>
</comment>
<evidence type="ECO:0000256" key="1">
    <source>
        <dbReference type="SAM" id="Phobius"/>
    </source>
</evidence>
<feature type="non-terminal residue" evidence="2">
    <location>
        <position position="141"/>
    </location>
</feature>
<reference evidence="2" key="1">
    <citation type="submission" date="2023-10" db="EMBL/GenBank/DDBJ databases">
        <authorList>
            <person name="Chen Y."/>
            <person name="Shah S."/>
            <person name="Dougan E. K."/>
            <person name="Thang M."/>
            <person name="Chan C."/>
        </authorList>
    </citation>
    <scope>NUCLEOTIDE SEQUENCE [LARGE SCALE GENOMIC DNA]</scope>
</reference>
<gene>
    <name evidence="2" type="ORF">PCOR1329_LOCUS25009</name>
</gene>
<feature type="transmembrane region" description="Helical" evidence="1">
    <location>
        <begin position="101"/>
        <end position="122"/>
    </location>
</feature>
<sequence>GNRFETLPAWSLTWDARRMSAAHVMSPRQARLFEEDGKETEEKHGRLDGFMIKPGSSTNIIWDVIGLLAVAWDCVAVPLAFFDPPDFFSTTSAPSWMGRVYWTINMAVCFVTGYVDHTGTLVMDRQRIAKRYAKSIWLPLD</sequence>
<keyword evidence="1" id="KW-1133">Transmembrane helix</keyword>
<keyword evidence="1" id="KW-0472">Membrane</keyword>
<dbReference type="EMBL" id="CAUYUJ010008685">
    <property type="protein sequence ID" value="CAK0824637.1"/>
    <property type="molecule type" value="Genomic_DNA"/>
</dbReference>
<evidence type="ECO:0000313" key="2">
    <source>
        <dbReference type="EMBL" id="CAK0824637.1"/>
    </source>
</evidence>
<protein>
    <submittedName>
        <fullName evidence="2">Uncharacterized protein</fullName>
    </submittedName>
</protein>
<evidence type="ECO:0000313" key="3">
    <source>
        <dbReference type="Proteomes" id="UP001189429"/>
    </source>
</evidence>